<feature type="compositionally biased region" description="Polar residues" evidence="1">
    <location>
        <begin position="559"/>
        <end position="573"/>
    </location>
</feature>
<dbReference type="InterPro" id="IPR012347">
    <property type="entry name" value="Ferritin-like"/>
</dbReference>
<evidence type="ECO:0000313" key="4">
    <source>
        <dbReference type="Proteomes" id="UP000247555"/>
    </source>
</evidence>
<name>A0A318KUR7_9NEIS</name>
<dbReference type="RefSeq" id="WP_110391580.1">
    <property type="nucleotide sequence ID" value="NZ_QJKI01000020.1"/>
</dbReference>
<dbReference type="Proteomes" id="UP000247555">
    <property type="component" value="Unassembled WGS sequence"/>
</dbReference>
<dbReference type="Pfam" id="PF12902">
    <property type="entry name" value="Ferritin-like"/>
    <property type="match status" value="1"/>
</dbReference>
<dbReference type="PANTHER" id="PTHR34400">
    <property type="match status" value="1"/>
</dbReference>
<dbReference type="Gene3D" id="1.20.1260.10">
    <property type="match status" value="1"/>
</dbReference>
<dbReference type="AlphaFoldDB" id="A0A318KUR7"/>
<dbReference type="OrthoDB" id="9800162at2"/>
<feature type="domain" description="Iminophenyl-pyruvate dimer synthase" evidence="2">
    <location>
        <begin position="39"/>
        <end position="312"/>
    </location>
</feature>
<dbReference type="EMBL" id="QJKI01000020">
    <property type="protein sequence ID" value="PXX76973.1"/>
    <property type="molecule type" value="Genomic_DNA"/>
</dbReference>
<keyword evidence="4" id="KW-1185">Reference proteome</keyword>
<gene>
    <name evidence="3" type="ORF">DFR34_12032</name>
</gene>
<evidence type="ECO:0000256" key="1">
    <source>
        <dbReference type="SAM" id="MobiDB-lite"/>
    </source>
</evidence>
<reference evidence="3 4" key="1">
    <citation type="submission" date="2018-05" db="EMBL/GenBank/DDBJ databases">
        <title>Genomic Encyclopedia of Type Strains, Phase IV (KMG-IV): sequencing the most valuable type-strain genomes for metagenomic binning, comparative biology and taxonomic classification.</title>
        <authorList>
            <person name="Goeker M."/>
        </authorList>
    </citation>
    <scope>NUCLEOTIDE SEQUENCE [LARGE SCALE GENOMIC DNA]</scope>
    <source>
        <strain evidence="3 4">DSM 29661</strain>
    </source>
</reference>
<evidence type="ECO:0000259" key="2">
    <source>
        <dbReference type="Pfam" id="PF12902"/>
    </source>
</evidence>
<proteinExistence type="predicted"/>
<organism evidence="3 4">
    <name type="scientific">Rivihabitans pingtungensis</name>
    <dbReference type="NCBI Taxonomy" id="1054498"/>
    <lineage>
        <taxon>Bacteria</taxon>
        <taxon>Pseudomonadati</taxon>
        <taxon>Pseudomonadota</taxon>
        <taxon>Betaproteobacteria</taxon>
        <taxon>Neisseriales</taxon>
        <taxon>Aquaspirillaceae</taxon>
        <taxon>Rivihabitans</taxon>
    </lineage>
</organism>
<feature type="region of interest" description="Disordered" evidence="1">
    <location>
        <begin position="665"/>
        <end position="685"/>
    </location>
</feature>
<sequence>MEIIETAVELDLTLAPPPPLTGRDPALFATDQAAAAAIVQAAVSVELFTIPLYMSTMYSIQGTHQINSQGIQYYQGRQWPGAAPSAKPETASEKAFNLMFSVFIQEMLHLQMASNIATALGVQPDFTTSALMNADRGWTCYGPDKSVIPHIVDLKDTTRYQHTRVNLEALNDNQIDLMCAIEQPEKQARDELGTGKYFPQAPFANWQAGDALPMFGTIGHMYECLARYLTLEYQDGQTLWAKMRAAQQASGQAPVQRDLFNATGKGHPQKEYPHCPTLLSEAALADAELGLDTALDIMVAITDQGEGHDISQRLHAYRRHLRARALKNVAKPYREDRAALEADYPSYDGAGQPAPSADAEARATYAPESHYERFESLRPQLKDILTWAQWHEQNHVWTQALLTNADYNPATAPSNIPSPEDVAGALNRLKEGDKTVFSKVAVGAIAGVTTVLNNYWSKPQVSFPYPSMSGSGDRMALCWAVFGQAPDLSQGIGQPDKNTLYHACQGLDLSHPDPTQQCAAIEIYHTCRGSNGCHAQGGCGFVQDADKGGGSCSALRASSPRQDSQPNGCSSNGCGAPTPPTEQVYYSAPSDNKCGGFGGCAVPISASQLFPDKGSDLQMKVFDFVANPEGGYTSQPLAEPLPFAFGEAVYDKAWEAYSRVLAARQQTPGEKPKPTDLRLALPPST</sequence>
<feature type="region of interest" description="Disordered" evidence="1">
    <location>
        <begin position="552"/>
        <end position="574"/>
    </location>
</feature>
<protein>
    <submittedName>
        <fullName evidence="3">Ferritin-like protein</fullName>
    </submittedName>
</protein>
<dbReference type="InterPro" id="IPR026820">
    <property type="entry name" value="VioB/RebD_dom"/>
</dbReference>
<comment type="caution">
    <text evidence="3">The sequence shown here is derived from an EMBL/GenBank/DDBJ whole genome shotgun (WGS) entry which is preliminary data.</text>
</comment>
<dbReference type="PANTHER" id="PTHR34400:SF4">
    <property type="entry name" value="MEMBRANE PROTEIN"/>
    <property type="match status" value="1"/>
</dbReference>
<evidence type="ECO:0000313" key="3">
    <source>
        <dbReference type="EMBL" id="PXX76973.1"/>
    </source>
</evidence>
<accession>A0A318KUR7</accession>